<dbReference type="GO" id="GO:0005829">
    <property type="term" value="C:cytosol"/>
    <property type="evidence" value="ECO:0007669"/>
    <property type="project" value="TreeGrafter"/>
</dbReference>
<feature type="compositionally biased region" description="Polar residues" evidence="1">
    <location>
        <begin position="57"/>
        <end position="73"/>
    </location>
</feature>
<dbReference type="Pfam" id="PF00501">
    <property type="entry name" value="AMP-binding"/>
    <property type="match status" value="2"/>
</dbReference>
<gene>
    <name evidence="3" type="ORF">BZG36_01245</name>
</gene>
<feature type="compositionally biased region" description="Polar residues" evidence="1">
    <location>
        <begin position="1934"/>
        <end position="1957"/>
    </location>
</feature>
<evidence type="ECO:0000256" key="1">
    <source>
        <dbReference type="SAM" id="MobiDB-lite"/>
    </source>
</evidence>
<dbReference type="InterPro" id="IPR000873">
    <property type="entry name" value="AMP-dep_synth/lig_dom"/>
</dbReference>
<feature type="compositionally biased region" description="Polar residues" evidence="1">
    <location>
        <begin position="207"/>
        <end position="220"/>
    </location>
</feature>
<dbReference type="SUPFAM" id="SSF56801">
    <property type="entry name" value="Acetyl-CoA synthetase-like"/>
    <property type="match status" value="2"/>
</dbReference>
<protein>
    <recommendedName>
        <fullName evidence="2">DMAP1-binding domain-containing protein</fullName>
    </recommendedName>
</protein>
<dbReference type="InterPro" id="IPR010506">
    <property type="entry name" value="DMAP1-bd"/>
</dbReference>
<dbReference type="InterPro" id="IPR045851">
    <property type="entry name" value="AMP-bd_C_sf"/>
</dbReference>
<dbReference type="Pfam" id="PF24919">
    <property type="entry name" value="Mug62"/>
    <property type="match status" value="1"/>
</dbReference>
<feature type="compositionally biased region" description="Basic and acidic residues" evidence="1">
    <location>
        <begin position="154"/>
        <end position="183"/>
    </location>
</feature>
<evidence type="ECO:0000313" key="4">
    <source>
        <dbReference type="Proteomes" id="UP000242875"/>
    </source>
</evidence>
<organism evidence="3 4">
    <name type="scientific">Bifiguratus adelaidae</name>
    <dbReference type="NCBI Taxonomy" id="1938954"/>
    <lineage>
        <taxon>Eukaryota</taxon>
        <taxon>Fungi</taxon>
        <taxon>Fungi incertae sedis</taxon>
        <taxon>Mucoromycota</taxon>
        <taxon>Mucoromycotina</taxon>
        <taxon>Endogonomycetes</taxon>
        <taxon>Endogonales</taxon>
        <taxon>Endogonales incertae sedis</taxon>
        <taxon>Bifiguratus</taxon>
    </lineage>
</organism>
<feature type="domain" description="DMAP1-binding" evidence="2">
    <location>
        <begin position="1"/>
        <end position="119"/>
    </location>
</feature>
<name>A0A261Y5Q4_9FUNG</name>
<reference evidence="3 4" key="1">
    <citation type="journal article" date="2017" name="Mycologia">
        <title>Bifiguratus adelaidae, gen. et sp. nov., a new member of Mucoromycotina in endophytic and soil-dwelling habitats.</title>
        <authorList>
            <person name="Torres-Cruz T.J."/>
            <person name="Billingsley Tobias T.L."/>
            <person name="Almatruk M."/>
            <person name="Hesse C."/>
            <person name="Kuske C.R."/>
            <person name="Desiro A."/>
            <person name="Benucci G.M."/>
            <person name="Bonito G."/>
            <person name="Stajich J.E."/>
            <person name="Dunlap C."/>
            <person name="Arnold A.E."/>
            <person name="Porras-Alfaro A."/>
        </authorList>
    </citation>
    <scope>NUCLEOTIDE SEQUENCE [LARGE SCALE GENOMIC DNA]</scope>
    <source>
        <strain evidence="3 4">AZ0501</strain>
    </source>
</reference>
<dbReference type="PANTHER" id="PTHR22754">
    <property type="entry name" value="DISCO-INTERACTING PROTEIN 2 DIP2 -RELATED"/>
    <property type="match status" value="1"/>
</dbReference>
<proteinExistence type="predicted"/>
<dbReference type="OrthoDB" id="69964at2759"/>
<sequence length="1980" mass="217524">MSLPPELLAQLERLELEYAEGEITRKGYDKRRAQLLEEAEASPSQGSSMMDSPYASAATTPNADYAPGSSSPYLYSGRRASAQDAYEGERMPSQELTDNGGTWAEETPAPLPITTTTTSPDDTQPMGESPPSPSIPKLAYEDFFVMSGPSYENRTVEDAEKERPKERYVDTLKRASSLDESDRNSNLGAQENESDNARASFERSLSKSHSMTQLNRQEQGSGYVSSPSSASRVLEPVPPTRTQDGYANGTYGPVPTQSYRPMYVSGRPRPPPTQTYSTGYPSDQPYGYGYPPTRPPTGAMYPGRPAPGHAVGRPRPPMPGAARPIYPNAPMYQRPPPPVLGHSRLSSGDSTVSSVSTRTYSSPVANPNMPPIQRPPRPPIAGNAYVSPIPPPARQRPPPPAMANAGRGGSIPMHMANRNPTMARPSAASTAVQASRRNSLEGGSTVGGFMPESSGVIPGRAQSVTGDGSNGRKDWDNASVSSLPWASHNRNTSVASSAPFARAGDPVTAHRRHSSSATSQPDYSVQEPSLIPSIPFSNFTTAELTNLSGRQMLPLETREIPFNVLDSNGHTDLTNFKDIASVMRYRAMNTPRQVAFALCDIKGKEIASLTWEKANARAEKVAQIIRDKSGLNFGDRVALLYRKSEYLDFIPALFGCFLAGVVAVPINAAEEMSELAFILNSTSAWLALTTDQNLKSLNKDAASRTPNFPTNVEWWKTNEFGSWYPKKGSTEYPPINVTDLAYIEYTKSPNGELKGVAISHRTIISQCIAYKAAVTTSVPKSGSDNNVQAGLASHTLVDESGKDTQLTNVQLNHGSDTLLTVLEPRQQLGLILSALAGVFCGNFTVSVSTNVVESPAVWMGLIARYKATIVLADYDSLKTTLQFYKSNNLLSNRKSTLDFSSLRYLFVDTCTVDPKLDRRIAQELLGPFGCSDPDGILTPLCSLPEHGGMILSFRDLLGTGYLEELTSDLYDEAILREDEASPSHRKRPAAGSSKDPWVCLLDRSALKQNRIVVLAAGSEVDEFVQERNNVIVGAFGFAMPEATVAIVDAETNTLCPPDTIGEIWVDSPSLSGGFWALPRHTESIFHAKPYMVTPELKVEVYDQEFLRTGLLGCCLGGRIIVLGLYEDRIRQQSLGKSFGIEDYHYYQDLCHTVGEKFGIDQVAFFETWTNNEHLPIGVLEGNFGKDQQANMANRIANALYDIHGIRLYSLMFCPPNTLPRSSKNGRHVINPLLCRKAFETGRLPSNYIRIDVDRTVFNLGWGDDLENGMWKSLAAYEAAVAKGKIVRTGLPQHTGVENIKQILDERTGFDLMKFSNITDVLLWRSNLHPEEAAYIVMDAKGKEPKSITWRKLNSHVATMANLLVKRSIRPQVRVLVMMPTGNEFVETVHACLALGITAVPLHPPDVNRLEEDVPSLAGIVIELNIRYILVNSASDDTLKSRPVQHALKHHQLNLPETINVSKASKYGKSMKEGGFVLKPEFLTPRFTAMIIVNFNTDMRRQYVNISHATTMAHCRTQKVTCQMKSQRPLIVAGNAYNGLSFEHAALTGIFVGCATVLMSQADFVLSPSVWLDSAQRFRVKDVYANPYLIQYALQHLSPDQIKSFSLQLMQNVMLTSTGRPRIDVYQHATTTLGSARLERQNVNHVYSHAFNPMIATRSYMLMPPITLTLSLTALSKGLVEIGRPEQEPCAVVHDSGIVPSTTMIAIVNPETRQICPAQVVGEIWVASDSNATSLPNSDAAKDMSRLAATIENGDQNIRYARTGDLGFLWNVRRRNDSEPHLPGIEEGQCLFVLGSIGETFEVNGLLHYALDIETSIERCHRSIAKDGAIVLQASREIVAVVQIRSAEYATSLVPLLINTVLKNHRFLLDVIVFVGDGKLRKSRFGEKQRGRMLLDYVAQRIPAYRIQKVTNIYPPVPIGLEQPTSKAERPRKTSAATHRTGETTSPQHTPVMPSTTADAAKDTRSTELPPLDLGQDLKFF</sequence>
<feature type="compositionally biased region" description="Polar residues" evidence="1">
    <location>
        <begin position="427"/>
        <end position="437"/>
    </location>
</feature>
<dbReference type="PROSITE" id="PS51912">
    <property type="entry name" value="DMAP1_BIND"/>
    <property type="match status" value="1"/>
</dbReference>
<dbReference type="Gene3D" id="3.40.50.12780">
    <property type="entry name" value="N-terminal domain of ligase-like"/>
    <property type="match status" value="2"/>
</dbReference>
<dbReference type="InterPro" id="IPR056881">
    <property type="entry name" value="Mug62_dom"/>
</dbReference>
<feature type="region of interest" description="Disordered" evidence="1">
    <location>
        <begin position="35"/>
        <end position="139"/>
    </location>
</feature>
<feature type="compositionally biased region" description="Pro residues" evidence="1">
    <location>
        <begin position="368"/>
        <end position="379"/>
    </location>
</feature>
<dbReference type="Gene3D" id="3.30.300.30">
    <property type="match status" value="1"/>
</dbReference>
<feature type="region of interest" description="Disordered" evidence="1">
    <location>
        <begin position="1917"/>
        <end position="1980"/>
    </location>
</feature>
<dbReference type="Pfam" id="PF06464">
    <property type="entry name" value="DMAP_binding"/>
    <property type="match status" value="1"/>
</dbReference>
<dbReference type="Pfam" id="PF23024">
    <property type="entry name" value="AMP-dom_DIP2-like"/>
    <property type="match status" value="1"/>
</dbReference>
<evidence type="ECO:0000259" key="2">
    <source>
        <dbReference type="PROSITE" id="PS51912"/>
    </source>
</evidence>
<comment type="caution">
    <text evidence="3">The sequence shown here is derived from an EMBL/GenBank/DDBJ whole genome shotgun (WGS) entry which is preliminary data.</text>
</comment>
<feature type="compositionally biased region" description="Low complexity" evidence="1">
    <location>
        <begin position="112"/>
        <end position="125"/>
    </location>
</feature>
<keyword evidence="4" id="KW-1185">Reference proteome</keyword>
<dbReference type="Proteomes" id="UP000242875">
    <property type="component" value="Unassembled WGS sequence"/>
</dbReference>
<feature type="compositionally biased region" description="Polar residues" evidence="1">
    <location>
        <begin position="515"/>
        <end position="526"/>
    </location>
</feature>
<dbReference type="EMBL" id="MVBO01000008">
    <property type="protein sequence ID" value="OZJ05947.1"/>
    <property type="molecule type" value="Genomic_DNA"/>
</dbReference>
<dbReference type="InterPro" id="IPR025110">
    <property type="entry name" value="AMP-bd_C"/>
</dbReference>
<dbReference type="InterPro" id="IPR042099">
    <property type="entry name" value="ANL_N_sf"/>
</dbReference>
<evidence type="ECO:0000313" key="3">
    <source>
        <dbReference type="EMBL" id="OZJ05947.1"/>
    </source>
</evidence>
<dbReference type="PANTHER" id="PTHR22754:SF32">
    <property type="entry name" value="DISCO-INTERACTING PROTEIN 2"/>
    <property type="match status" value="1"/>
</dbReference>
<feature type="compositionally biased region" description="Polar residues" evidence="1">
    <location>
        <begin position="478"/>
        <end position="496"/>
    </location>
</feature>
<feature type="compositionally biased region" description="Pro residues" evidence="1">
    <location>
        <begin position="388"/>
        <end position="401"/>
    </location>
</feature>
<feature type="region of interest" description="Disordered" evidence="1">
    <location>
        <begin position="151"/>
        <end position="526"/>
    </location>
</feature>
<accession>A0A261Y5Q4</accession>
<feature type="compositionally biased region" description="Low complexity" evidence="1">
    <location>
        <begin position="343"/>
        <end position="367"/>
    </location>
</feature>
<feature type="compositionally biased region" description="Low complexity" evidence="1">
    <location>
        <begin position="221"/>
        <end position="231"/>
    </location>
</feature>